<accession>A0A086Y859</accession>
<dbReference type="EMBL" id="JGYG01000003">
    <property type="protein sequence ID" value="KFI30459.1"/>
    <property type="molecule type" value="Genomic_DNA"/>
</dbReference>
<dbReference type="AlphaFoldDB" id="A0A086Y859"/>
<organism evidence="2 3">
    <name type="scientific">Haematobacter massiliensis</name>
    <dbReference type="NCBI Taxonomy" id="195105"/>
    <lineage>
        <taxon>Bacteria</taxon>
        <taxon>Pseudomonadati</taxon>
        <taxon>Pseudomonadota</taxon>
        <taxon>Alphaproteobacteria</taxon>
        <taxon>Rhodobacterales</taxon>
        <taxon>Paracoccaceae</taxon>
        <taxon>Haematobacter</taxon>
    </lineage>
</organism>
<evidence type="ECO:0000256" key="1">
    <source>
        <dbReference type="HAMAP-Rule" id="MF_00095"/>
    </source>
</evidence>
<dbReference type="CDD" id="cd22359">
    <property type="entry name" value="SfsA-like_bacterial"/>
    <property type="match status" value="1"/>
</dbReference>
<protein>
    <recommendedName>
        <fullName evidence="1">Sugar fermentation stimulation protein homolog</fullName>
    </recommendedName>
</protein>
<keyword evidence="3" id="KW-1185">Reference proteome</keyword>
<dbReference type="Pfam" id="PF03749">
    <property type="entry name" value="SfsA"/>
    <property type="match status" value="1"/>
</dbReference>
<dbReference type="Proteomes" id="UP000028826">
    <property type="component" value="Unassembled WGS sequence"/>
</dbReference>
<dbReference type="PANTHER" id="PTHR30545">
    <property type="entry name" value="SUGAR FERMENTATION STIMULATION PROTEIN A"/>
    <property type="match status" value="1"/>
</dbReference>
<dbReference type="NCBIfam" id="TIGR00230">
    <property type="entry name" value="sfsA"/>
    <property type="match status" value="1"/>
</dbReference>
<comment type="similarity">
    <text evidence="1">Belongs to the SfsA family.</text>
</comment>
<dbReference type="RefSeq" id="WP_035709013.1">
    <property type="nucleotide sequence ID" value="NZ_CAMIFG010000007.1"/>
</dbReference>
<dbReference type="Pfam" id="PF17746">
    <property type="entry name" value="SfsA_N"/>
    <property type="match status" value="1"/>
</dbReference>
<gene>
    <name evidence="1" type="primary">sfsA</name>
    <name evidence="2" type="ORF">CN97_12965</name>
</gene>
<dbReference type="HAMAP" id="MF_00095">
    <property type="entry name" value="SfsA"/>
    <property type="match status" value="1"/>
</dbReference>
<dbReference type="eggNOG" id="COG1489">
    <property type="taxonomic scope" value="Bacteria"/>
</dbReference>
<evidence type="ECO:0000313" key="2">
    <source>
        <dbReference type="EMBL" id="KFI30459.1"/>
    </source>
</evidence>
<reference evidence="2 3" key="1">
    <citation type="submission" date="2014-03" db="EMBL/GenBank/DDBJ databases">
        <title>Genome of Haematobacter massiliensis CCUG 47968.</title>
        <authorList>
            <person name="Wang D."/>
            <person name="Wang G."/>
        </authorList>
    </citation>
    <scope>NUCLEOTIDE SEQUENCE [LARGE SCALE GENOMIC DNA]</scope>
    <source>
        <strain evidence="2 3">CCUG 47968</strain>
    </source>
</reference>
<dbReference type="STRING" id="195105.CN97_12965"/>
<comment type="caution">
    <text evidence="2">The sequence shown here is derived from an EMBL/GenBank/DDBJ whole genome shotgun (WGS) entry which is preliminary data.</text>
</comment>
<dbReference type="InterPro" id="IPR005224">
    <property type="entry name" value="SfsA"/>
</dbReference>
<dbReference type="GO" id="GO:0003677">
    <property type="term" value="F:DNA binding"/>
    <property type="evidence" value="ECO:0007669"/>
    <property type="project" value="InterPro"/>
</dbReference>
<dbReference type="InterPro" id="IPR041465">
    <property type="entry name" value="SfsA_N"/>
</dbReference>
<dbReference type="Gene3D" id="2.40.50.580">
    <property type="match status" value="1"/>
</dbReference>
<proteinExistence type="inferred from homology"/>
<dbReference type="Gene3D" id="3.40.1350.60">
    <property type="match status" value="1"/>
</dbReference>
<dbReference type="PANTHER" id="PTHR30545:SF2">
    <property type="entry name" value="SUGAR FERMENTATION STIMULATION PROTEIN A"/>
    <property type="match status" value="1"/>
</dbReference>
<name>A0A086Y859_9RHOB</name>
<sequence>MRFQSPLRRVRLLRRYKRFLSDILLEDGTQHVAHCPNPGAMTGLAEPGMPIWVEGNDNPRRKLRYAWRLTELPDGTLVNIDTSTPNRIVAEALRSGAVPALAAYDTHRAEVRYGQASRAGFLLSGAGLPDVLVEVKSVTLRRAGRLGEFPDTVTARGARHLAELAAAAGEGRRAVLLYLLGRSDCDAVAVAGDIDPAYARGAEAARAAGVEMIAHTTRIAPEGLTLGPAVPVRPGSGKSPSK</sequence>
<evidence type="ECO:0000313" key="3">
    <source>
        <dbReference type="Proteomes" id="UP000028826"/>
    </source>
</evidence>
<dbReference type="InterPro" id="IPR040452">
    <property type="entry name" value="SfsA_C"/>
</dbReference>
<dbReference type="OrthoDB" id="9802365at2"/>